<dbReference type="Proteomes" id="UP000183365">
    <property type="component" value="Unassembled WGS sequence"/>
</dbReference>
<dbReference type="OrthoDB" id="1047367at2759"/>
<dbReference type="InterPro" id="IPR001995">
    <property type="entry name" value="Peptidase_A2_cat"/>
</dbReference>
<evidence type="ECO:0000259" key="6">
    <source>
        <dbReference type="PROSITE" id="PS50030"/>
    </source>
</evidence>
<feature type="domain" description="UBA" evidence="6">
    <location>
        <begin position="280"/>
        <end position="320"/>
    </location>
</feature>
<evidence type="ECO:0000256" key="2">
    <source>
        <dbReference type="ARBA" id="ARBA00022670"/>
    </source>
</evidence>
<feature type="compositionally biased region" description="Basic and acidic residues" evidence="5">
    <location>
        <begin position="248"/>
        <end position="273"/>
    </location>
</feature>
<dbReference type="Gene3D" id="1.10.8.10">
    <property type="entry name" value="DNA helicase RuvA subunit, C-terminal domain"/>
    <property type="match status" value="1"/>
</dbReference>
<proteinExistence type="inferred from homology"/>
<dbReference type="PROSITE" id="PS50175">
    <property type="entry name" value="ASP_PROT_RETROV"/>
    <property type="match status" value="1"/>
</dbReference>
<dbReference type="InterPro" id="IPR019103">
    <property type="entry name" value="Peptidase_aspartic_DDI1-type"/>
</dbReference>
<gene>
    <name evidence="8" type="ORF">HGUI_00330</name>
</gene>
<comment type="similarity">
    <text evidence="1">Belongs to the DDI1 family.</text>
</comment>
<feature type="domain" description="Peptidase A2" evidence="7">
    <location>
        <begin position="108"/>
        <end position="187"/>
    </location>
</feature>
<name>A0A1L0AU93_9ASCO</name>
<dbReference type="SMART" id="SM00165">
    <property type="entry name" value="UBA"/>
    <property type="match status" value="1"/>
</dbReference>
<evidence type="ECO:0000256" key="1">
    <source>
        <dbReference type="ARBA" id="ARBA00009136"/>
    </source>
</evidence>
<dbReference type="VEuPathDB" id="FungiDB:HGUI_00330"/>
<dbReference type="PANTHER" id="PTHR12917:SF1">
    <property type="entry name" value="AT13091P"/>
    <property type="match status" value="1"/>
</dbReference>
<sequence length="320" mass="36597">MAGDPIEKLRIKLINDPNTHSVLKEDFLFSLTQFKALIEFAKVQTKTENSPYFSRNLADVLKNYNDMADIAYQYKIHEQYQHSYTYDPESFTTSCMLYIPIKINNVPILAFVDSGAEKSILSSDFLEGLKLDKMLDKRFVGQARGVGTSNITGRLHHVMLTFDNEFLPHSLTVLDSLGSAVLIGLDFMRKYKCIIDFNTNSFKITGLDVEIKFLNEGQVERYSNKILTEEQFNDIISSDDSNGKKRIQKEENTDDKEQKKIKTHESTELSKEEKTNDAFIVNEQHVNQLIELGFDKSKVIEALKLTNNDLDKAAELLLTL</sequence>
<organism evidence="8 9">
    <name type="scientific">Hanseniaspora guilliermondii</name>
    <dbReference type="NCBI Taxonomy" id="56406"/>
    <lineage>
        <taxon>Eukaryota</taxon>
        <taxon>Fungi</taxon>
        <taxon>Dikarya</taxon>
        <taxon>Ascomycota</taxon>
        <taxon>Saccharomycotina</taxon>
        <taxon>Saccharomycetes</taxon>
        <taxon>Saccharomycodales</taxon>
        <taxon>Saccharomycodaceae</taxon>
        <taxon>Hanseniaspora</taxon>
    </lineage>
</organism>
<dbReference type="EMBL" id="FQNF01000004">
    <property type="protein sequence ID" value="SGZ38130.1"/>
    <property type="molecule type" value="Genomic_DNA"/>
</dbReference>
<evidence type="ECO:0000256" key="3">
    <source>
        <dbReference type="ARBA" id="ARBA00022750"/>
    </source>
</evidence>
<dbReference type="InterPro" id="IPR021109">
    <property type="entry name" value="Peptidase_aspartic_dom_sf"/>
</dbReference>
<evidence type="ECO:0000313" key="9">
    <source>
        <dbReference type="Proteomes" id="UP000183365"/>
    </source>
</evidence>
<evidence type="ECO:0000256" key="4">
    <source>
        <dbReference type="ARBA" id="ARBA00022801"/>
    </source>
</evidence>
<keyword evidence="3" id="KW-0064">Aspartyl protease</keyword>
<reference evidence="9" key="1">
    <citation type="submission" date="2016-11" db="EMBL/GenBank/DDBJ databases">
        <authorList>
            <person name="Guldener U."/>
        </authorList>
    </citation>
    <scope>NUCLEOTIDE SEQUENCE [LARGE SCALE GENOMIC DNA]</scope>
</reference>
<keyword evidence="4" id="KW-0378">Hydrolase</keyword>
<dbReference type="Pfam" id="PF09668">
    <property type="entry name" value="Asp_protease"/>
    <property type="match status" value="1"/>
</dbReference>
<dbReference type="GO" id="GO:0004190">
    <property type="term" value="F:aspartic-type endopeptidase activity"/>
    <property type="evidence" value="ECO:0007669"/>
    <property type="project" value="UniProtKB-KW"/>
</dbReference>
<dbReference type="SUPFAM" id="SSF50630">
    <property type="entry name" value="Acid proteases"/>
    <property type="match status" value="1"/>
</dbReference>
<dbReference type="InterPro" id="IPR015940">
    <property type="entry name" value="UBA"/>
</dbReference>
<accession>A0A1L0AU93</accession>
<evidence type="ECO:0000259" key="7">
    <source>
        <dbReference type="PROSITE" id="PS50175"/>
    </source>
</evidence>
<dbReference type="GO" id="GO:0006508">
    <property type="term" value="P:proteolysis"/>
    <property type="evidence" value="ECO:0007669"/>
    <property type="project" value="UniProtKB-KW"/>
</dbReference>
<dbReference type="PANTHER" id="PTHR12917">
    <property type="entry name" value="ASPARTYL PROTEASE DDI-RELATED"/>
    <property type="match status" value="1"/>
</dbReference>
<evidence type="ECO:0000313" key="8">
    <source>
        <dbReference type="EMBL" id="SGZ38130.1"/>
    </source>
</evidence>
<dbReference type="InterPro" id="IPR009060">
    <property type="entry name" value="UBA-like_sf"/>
</dbReference>
<feature type="region of interest" description="Disordered" evidence="5">
    <location>
        <begin position="237"/>
        <end position="273"/>
    </location>
</feature>
<keyword evidence="2" id="KW-0645">Protease</keyword>
<protein>
    <recommendedName>
        <fullName evidence="10">UBA domain-containing protein</fullName>
    </recommendedName>
</protein>
<dbReference type="Pfam" id="PF00627">
    <property type="entry name" value="UBA"/>
    <property type="match status" value="1"/>
</dbReference>
<evidence type="ECO:0000256" key="5">
    <source>
        <dbReference type="SAM" id="MobiDB-lite"/>
    </source>
</evidence>
<dbReference type="SUPFAM" id="SSF46934">
    <property type="entry name" value="UBA-like"/>
    <property type="match status" value="1"/>
</dbReference>
<dbReference type="Gene3D" id="2.40.70.10">
    <property type="entry name" value="Acid Proteases"/>
    <property type="match status" value="1"/>
</dbReference>
<keyword evidence="9" id="KW-1185">Reference proteome</keyword>
<evidence type="ECO:0008006" key="10">
    <source>
        <dbReference type="Google" id="ProtNLM"/>
    </source>
</evidence>
<dbReference type="PROSITE" id="PS50030">
    <property type="entry name" value="UBA"/>
    <property type="match status" value="1"/>
</dbReference>
<dbReference type="AlphaFoldDB" id="A0A1L0AU93"/>